<dbReference type="Pfam" id="PF10607">
    <property type="entry name" value="CTLH"/>
    <property type="match status" value="1"/>
</dbReference>
<dbReference type="InterPro" id="IPR032533">
    <property type="entry name" value="DUF4954"/>
</dbReference>
<dbReference type="InterPro" id="IPR006594">
    <property type="entry name" value="LisH"/>
</dbReference>
<dbReference type="SMART" id="SM00668">
    <property type="entry name" value="CTLH"/>
    <property type="match status" value="1"/>
</dbReference>
<reference evidence="2" key="1">
    <citation type="journal article" date="2011" name="PLoS Biol.">
        <title>Gene gain and loss during evolution of obligate parasitism in the white rust pathogen of Arabidopsis thaliana.</title>
        <authorList>
            <person name="Kemen E."/>
            <person name="Gardiner A."/>
            <person name="Schultz-Larsen T."/>
            <person name="Kemen A.C."/>
            <person name="Balmuth A.L."/>
            <person name="Robert-Seilaniantz A."/>
            <person name="Bailey K."/>
            <person name="Holub E."/>
            <person name="Studholme D.J."/>
            <person name="Maclean D."/>
            <person name="Jones J.D."/>
        </authorList>
    </citation>
    <scope>NUCLEOTIDE SEQUENCE</scope>
</reference>
<dbReference type="InterPro" id="IPR024964">
    <property type="entry name" value="CTLH/CRA"/>
</dbReference>
<proteinExistence type="predicted"/>
<sequence>MLLAARIRNFENTCELIDGVRFPSGCYNSAISHSIILDDALVRDTILLHHTLVHSKAIVIRCGIVGKESGPETYGHTFGNGLRINLGAETGGRNLTIVADLTFELAAILTENRGREHNELQRSYAEQTQAYMNAFDTRISRIIIGKGAQVLYCSRLEGCYIGSKAVVENTTLHNVTILSSEEEPSHISGSSIVRNSIVQWNSTIDSMSFVERSLLCDSCRVERKGIVRESVLGPNSCIAEGEVTSSLVGPFVGFHHQSLLIAAIWPHGRGNVAYGANVGSNHTSRLPDQELFPGEGMFFGLGVNVKFPSNFVNAPYSVIASGICTHPQRMEFPFSLIGAPRQLLEGLSPALNEVSPGYVGIMLLARYFSNHEIESWMLKHSLFSILRAQTKFRTRNKSKRMRNGSTEILYNRTDLVSIMKIGRERLQCASPQSSVSQRVYLDATVPGLGSNYMTEKSRISGITTYTYFIRLHALEALLRRLEQNASSVRGVRSIGAFMTLKPEISLRNSELAAILLSEFTAETLLEDCFQELAIKCEEIARQVENEIKRDEARGLRIIPSYTAVHKAAEEEETIQDAYKSTERMKHRIEAVITAMATKIAMNQLIMKYFVDKGYYEVADAFSRESWTEPNMSLDTVQMRMEIQEALLCGNISLARIKLGEIDSNLLGDSASTINFMLSKQEFIELFRNGNVTEAVAFAVISLAPLGQHNELWLQELEQTMALLAFPENFQHSQHFLLSQEQRLEVAEKINRLILRTQENKNASTTLPGLVQQFQYMTDKLFDNSKEPEFMSRSGIDDCTVIFYDECD</sequence>
<dbReference type="Pfam" id="PF08513">
    <property type="entry name" value="LisH"/>
    <property type="match status" value="1"/>
</dbReference>
<dbReference type="Gene3D" id="2.160.10.10">
    <property type="entry name" value="Hexapeptide repeat proteins"/>
    <property type="match status" value="1"/>
</dbReference>
<reference evidence="2" key="2">
    <citation type="submission" date="2011-02" db="EMBL/GenBank/DDBJ databases">
        <authorList>
            <person name="MacLean D."/>
        </authorList>
    </citation>
    <scope>NUCLEOTIDE SEQUENCE</scope>
</reference>
<feature type="domain" description="CTLH" evidence="1">
    <location>
        <begin position="635"/>
        <end position="693"/>
    </location>
</feature>
<dbReference type="InterPro" id="IPR013144">
    <property type="entry name" value="CRA_dom"/>
</dbReference>
<dbReference type="PANTHER" id="PTHR12864">
    <property type="entry name" value="RAN BINDING PROTEIN 9-RELATED"/>
    <property type="match status" value="1"/>
</dbReference>
<evidence type="ECO:0000259" key="1">
    <source>
        <dbReference type="PROSITE" id="PS50897"/>
    </source>
</evidence>
<dbReference type="AlphaFoldDB" id="F0X209"/>
<dbReference type="InterPro" id="IPR011004">
    <property type="entry name" value="Trimer_LpxA-like_sf"/>
</dbReference>
<dbReference type="HOGENOM" id="CLU_349326_0_0_1"/>
<dbReference type="SMART" id="SM00757">
    <property type="entry name" value="CRA"/>
    <property type="match status" value="1"/>
</dbReference>
<dbReference type="InterPro" id="IPR050618">
    <property type="entry name" value="Ubq-SigPath_Reg"/>
</dbReference>
<dbReference type="Pfam" id="PF16314">
    <property type="entry name" value="DUF4954"/>
    <property type="match status" value="1"/>
</dbReference>
<dbReference type="SMART" id="SM00667">
    <property type="entry name" value="LisH"/>
    <property type="match status" value="1"/>
</dbReference>
<gene>
    <name evidence="2" type="primary">AlNc14C776G12495</name>
    <name evidence="2" type="ORF">ALNC14_140130</name>
</gene>
<protein>
    <submittedName>
        <fullName evidence="2">Uncharacterized protein AlNc14C776G12495</fullName>
    </submittedName>
</protein>
<dbReference type="InterPro" id="IPR006595">
    <property type="entry name" value="CTLH_C"/>
</dbReference>
<dbReference type="SUPFAM" id="SSF51161">
    <property type="entry name" value="Trimeric LpxA-like enzymes"/>
    <property type="match status" value="1"/>
</dbReference>
<dbReference type="PROSITE" id="PS50896">
    <property type="entry name" value="LISH"/>
    <property type="match status" value="1"/>
</dbReference>
<name>F0X209_9STRA</name>
<evidence type="ECO:0000313" key="2">
    <source>
        <dbReference type="EMBL" id="CCA27869.1"/>
    </source>
</evidence>
<dbReference type="EMBL" id="FR824712">
    <property type="protein sequence ID" value="CCA27869.1"/>
    <property type="molecule type" value="Genomic_DNA"/>
</dbReference>
<organism evidence="2">
    <name type="scientific">Albugo laibachii Nc14</name>
    <dbReference type="NCBI Taxonomy" id="890382"/>
    <lineage>
        <taxon>Eukaryota</taxon>
        <taxon>Sar</taxon>
        <taxon>Stramenopiles</taxon>
        <taxon>Oomycota</taxon>
        <taxon>Peronosporomycetes</taxon>
        <taxon>Albuginales</taxon>
        <taxon>Albuginaceae</taxon>
        <taxon>Albugo</taxon>
    </lineage>
</organism>
<accession>F0X209</accession>
<dbReference type="PROSITE" id="PS50897">
    <property type="entry name" value="CTLH"/>
    <property type="match status" value="1"/>
</dbReference>